<name>A0A810Q9U0_9FIRM</name>
<reference evidence="5" key="1">
    <citation type="submission" date="2020-09" db="EMBL/GenBank/DDBJ databases">
        <title>New species isolated from human feces.</title>
        <authorList>
            <person name="Kitahara M."/>
            <person name="Shigeno Y."/>
            <person name="Shime M."/>
            <person name="Matsumoto Y."/>
            <person name="Nakamura S."/>
            <person name="Motooka D."/>
            <person name="Fukuoka S."/>
            <person name="Nishikawa H."/>
            <person name="Benno Y."/>
        </authorList>
    </citation>
    <scope>NUCLEOTIDE SEQUENCE</scope>
    <source>
        <strain evidence="5">MM59</strain>
    </source>
</reference>
<proteinExistence type="predicted"/>
<dbReference type="GO" id="GO:0000160">
    <property type="term" value="P:phosphorelay signal transduction system"/>
    <property type="evidence" value="ECO:0007669"/>
    <property type="project" value="InterPro"/>
</dbReference>
<evidence type="ECO:0000256" key="2">
    <source>
        <dbReference type="ARBA" id="ARBA00024867"/>
    </source>
</evidence>
<sequence length="122" mass="13333">MAKKILLVDDAAFMRKMIKDTLSKNGYTDLYEAVDGADAVEKYSEIKPDLVIMDITMPNMDGLEALKAIRSKDSGANVVMCSAMGQEGMVMDAVRSGAKDFIVKPFKPDRVLKTVNNILGTP</sequence>
<dbReference type="AlphaFoldDB" id="A0A810Q9U0"/>
<evidence type="ECO:0000313" key="6">
    <source>
        <dbReference type="Proteomes" id="UP000679848"/>
    </source>
</evidence>
<dbReference type="RefSeq" id="WP_187029461.1">
    <property type="nucleotide sequence ID" value="NZ_AP023420.1"/>
</dbReference>
<keyword evidence="6" id="KW-1185">Reference proteome</keyword>
<organism evidence="5 6">
    <name type="scientific">Pusillibacter faecalis</name>
    <dbReference type="NCBI Taxonomy" id="2714358"/>
    <lineage>
        <taxon>Bacteria</taxon>
        <taxon>Bacillati</taxon>
        <taxon>Bacillota</taxon>
        <taxon>Clostridia</taxon>
        <taxon>Eubacteriales</taxon>
        <taxon>Oscillospiraceae</taxon>
        <taxon>Pusillibacter</taxon>
    </lineage>
</organism>
<dbReference type="KEGG" id="pfaa:MM59RIKEN_20430"/>
<dbReference type="EMBL" id="AP023420">
    <property type="protein sequence ID" value="BCK84724.1"/>
    <property type="molecule type" value="Genomic_DNA"/>
</dbReference>
<evidence type="ECO:0000256" key="3">
    <source>
        <dbReference type="PROSITE-ProRule" id="PRU00169"/>
    </source>
</evidence>
<dbReference type="PANTHER" id="PTHR43228:SF1">
    <property type="entry name" value="TWO-COMPONENT RESPONSE REGULATOR ARR22"/>
    <property type="match status" value="1"/>
</dbReference>
<dbReference type="Proteomes" id="UP000679848">
    <property type="component" value="Chromosome"/>
</dbReference>
<evidence type="ECO:0000256" key="1">
    <source>
        <dbReference type="ARBA" id="ARBA00018672"/>
    </source>
</evidence>
<accession>A0A810Q9U0</accession>
<evidence type="ECO:0000313" key="5">
    <source>
        <dbReference type="EMBL" id="BCK84724.1"/>
    </source>
</evidence>
<dbReference type="InterPro" id="IPR052048">
    <property type="entry name" value="ST_Response_Regulator"/>
</dbReference>
<dbReference type="InterPro" id="IPR011006">
    <property type="entry name" value="CheY-like_superfamily"/>
</dbReference>
<feature type="modified residue" description="4-aspartylphosphate" evidence="3">
    <location>
        <position position="54"/>
    </location>
</feature>
<dbReference type="SUPFAM" id="SSF52172">
    <property type="entry name" value="CheY-like"/>
    <property type="match status" value="1"/>
</dbReference>
<protein>
    <recommendedName>
        <fullName evidence="1">Stage 0 sporulation protein A homolog</fullName>
    </recommendedName>
</protein>
<gene>
    <name evidence="5" type="ORF">MM59RIKEN_20430</name>
</gene>
<dbReference type="InterPro" id="IPR001789">
    <property type="entry name" value="Sig_transdc_resp-reg_receiver"/>
</dbReference>
<dbReference type="Gene3D" id="3.40.50.2300">
    <property type="match status" value="1"/>
</dbReference>
<dbReference type="CDD" id="cd17542">
    <property type="entry name" value="REC_CheY"/>
    <property type="match status" value="1"/>
</dbReference>
<comment type="function">
    <text evidence="2">May play the central regulatory role in sporulation. It may be an element of the effector pathway responsible for the activation of sporulation genes in response to nutritional stress. Spo0A may act in concert with spo0H (a sigma factor) to control the expression of some genes that are critical to the sporulation process.</text>
</comment>
<keyword evidence="3" id="KW-0597">Phosphoprotein</keyword>
<dbReference type="PROSITE" id="PS50110">
    <property type="entry name" value="RESPONSE_REGULATORY"/>
    <property type="match status" value="1"/>
</dbReference>
<dbReference type="SMART" id="SM00448">
    <property type="entry name" value="REC"/>
    <property type="match status" value="1"/>
</dbReference>
<dbReference type="PANTHER" id="PTHR43228">
    <property type="entry name" value="TWO-COMPONENT RESPONSE REGULATOR"/>
    <property type="match status" value="1"/>
</dbReference>
<evidence type="ECO:0000259" key="4">
    <source>
        <dbReference type="PROSITE" id="PS50110"/>
    </source>
</evidence>
<feature type="domain" description="Response regulatory" evidence="4">
    <location>
        <begin position="4"/>
        <end position="119"/>
    </location>
</feature>
<dbReference type="Pfam" id="PF00072">
    <property type="entry name" value="Response_reg"/>
    <property type="match status" value="1"/>
</dbReference>